<organism evidence="2 3">
    <name type="scientific">Lates japonicus</name>
    <name type="common">Japanese lates</name>
    <dbReference type="NCBI Taxonomy" id="270547"/>
    <lineage>
        <taxon>Eukaryota</taxon>
        <taxon>Metazoa</taxon>
        <taxon>Chordata</taxon>
        <taxon>Craniata</taxon>
        <taxon>Vertebrata</taxon>
        <taxon>Euteleostomi</taxon>
        <taxon>Actinopterygii</taxon>
        <taxon>Neopterygii</taxon>
        <taxon>Teleostei</taxon>
        <taxon>Neoteleostei</taxon>
        <taxon>Acanthomorphata</taxon>
        <taxon>Carangaria</taxon>
        <taxon>Carangaria incertae sedis</taxon>
        <taxon>Centropomidae</taxon>
        <taxon>Lates</taxon>
    </lineage>
</organism>
<reference evidence="2" key="1">
    <citation type="submission" date="2022-08" db="EMBL/GenBank/DDBJ databases">
        <title>Genome sequencing of akame (Lates japonicus).</title>
        <authorList>
            <person name="Hashiguchi Y."/>
            <person name="Takahashi H."/>
        </authorList>
    </citation>
    <scope>NUCLEOTIDE SEQUENCE</scope>
    <source>
        <strain evidence="2">Kochi</strain>
    </source>
</reference>
<keyword evidence="3" id="KW-1185">Reference proteome</keyword>
<proteinExistence type="predicted"/>
<evidence type="ECO:0000313" key="2">
    <source>
        <dbReference type="EMBL" id="GLD64686.1"/>
    </source>
</evidence>
<dbReference type="EMBL" id="BRZM01000070">
    <property type="protein sequence ID" value="GLD64686.1"/>
    <property type="molecule type" value="Genomic_DNA"/>
</dbReference>
<feature type="region of interest" description="Disordered" evidence="1">
    <location>
        <begin position="17"/>
        <end position="41"/>
    </location>
</feature>
<name>A0AAD3N490_LATJO</name>
<gene>
    <name evidence="2" type="ORF">AKAME5_001621600</name>
</gene>
<protein>
    <submittedName>
        <fullName evidence="2">FACT complex subunit SPT16 isoform X1</fullName>
    </submittedName>
</protein>
<accession>A0AAD3N490</accession>
<comment type="caution">
    <text evidence="2">The sequence shown here is derived from an EMBL/GenBank/DDBJ whole genome shotgun (WGS) entry which is preliminary data.</text>
</comment>
<dbReference type="AlphaFoldDB" id="A0AAD3N490"/>
<sequence>MFVEGSHTGVQFYKRSGRSHHRLGQAQHIRDRGSLSRADGAGDEAQAQVGQNFMRRFQGAPYRNCLLHNRPFPLFNVTEWVSENRVLILKIKRVSDFSVNIFLSHVAAFVVTWAVELVHFGQRAVPEELDVVIVYKDYNRRSP</sequence>
<evidence type="ECO:0000313" key="3">
    <source>
        <dbReference type="Proteomes" id="UP001279410"/>
    </source>
</evidence>
<evidence type="ECO:0000256" key="1">
    <source>
        <dbReference type="SAM" id="MobiDB-lite"/>
    </source>
</evidence>
<dbReference type="Proteomes" id="UP001279410">
    <property type="component" value="Unassembled WGS sequence"/>
</dbReference>